<dbReference type="PANTHER" id="PTHR38598:SF1">
    <property type="entry name" value="INNER MEMBRANE PROTEIN YJCH"/>
    <property type="match status" value="1"/>
</dbReference>
<dbReference type="AlphaFoldDB" id="A0A226WZM5"/>
<evidence type="ECO:0000256" key="1">
    <source>
        <dbReference type="SAM" id="Phobius"/>
    </source>
</evidence>
<dbReference type="EMBL" id="MTHB01000150">
    <property type="protein sequence ID" value="OXC76058.1"/>
    <property type="molecule type" value="Genomic_DNA"/>
</dbReference>
<dbReference type="Pfam" id="PF04341">
    <property type="entry name" value="DUF485"/>
    <property type="match status" value="1"/>
</dbReference>
<dbReference type="PANTHER" id="PTHR38598">
    <property type="entry name" value="INNER MEMBRANE PROTEIN YJCH"/>
    <property type="match status" value="1"/>
</dbReference>
<protein>
    <submittedName>
        <fullName evidence="2">Membrane protein, clustering with ActP</fullName>
    </submittedName>
</protein>
<dbReference type="InterPro" id="IPR007436">
    <property type="entry name" value="DUF485"/>
</dbReference>
<keyword evidence="1" id="KW-1133">Transmembrane helix</keyword>
<sequence length="121" mass="13422">MEHGAPTYLMSDQYVAAEPPPPAANPLLEDARFVALVRARRKFSWTLTILMLTVYFAFILTLAFAPALLGRPIIAGYPATWGIPVGFGMFVFTFVLVAIYVVRANTTYDRAVNEIRQGVQP</sequence>
<proteinExistence type="predicted"/>
<dbReference type="GO" id="GO:0005886">
    <property type="term" value="C:plasma membrane"/>
    <property type="evidence" value="ECO:0007669"/>
    <property type="project" value="TreeGrafter"/>
</dbReference>
<keyword evidence="1" id="KW-0812">Transmembrane</keyword>
<evidence type="ECO:0000313" key="2">
    <source>
        <dbReference type="EMBL" id="OXC76058.1"/>
    </source>
</evidence>
<organism evidence="2 3">
    <name type="scientific">Caballeronia sordidicola</name>
    <name type="common">Burkholderia sordidicola</name>
    <dbReference type="NCBI Taxonomy" id="196367"/>
    <lineage>
        <taxon>Bacteria</taxon>
        <taxon>Pseudomonadati</taxon>
        <taxon>Pseudomonadota</taxon>
        <taxon>Betaproteobacteria</taxon>
        <taxon>Burkholderiales</taxon>
        <taxon>Burkholderiaceae</taxon>
        <taxon>Caballeronia</taxon>
    </lineage>
</organism>
<feature type="transmembrane region" description="Helical" evidence="1">
    <location>
        <begin position="81"/>
        <end position="102"/>
    </location>
</feature>
<evidence type="ECO:0000313" key="3">
    <source>
        <dbReference type="Proteomes" id="UP000214720"/>
    </source>
</evidence>
<gene>
    <name evidence="2" type="ORF">BSU04_23780</name>
</gene>
<comment type="caution">
    <text evidence="2">The sequence shown here is derived from an EMBL/GenBank/DDBJ whole genome shotgun (WGS) entry which is preliminary data.</text>
</comment>
<feature type="transmembrane region" description="Helical" evidence="1">
    <location>
        <begin position="47"/>
        <end position="69"/>
    </location>
</feature>
<reference evidence="3" key="1">
    <citation type="submission" date="2017-01" db="EMBL/GenBank/DDBJ databases">
        <title>Genome Analysis of Deinococcus marmoris KOPRI26562.</title>
        <authorList>
            <person name="Kim J.H."/>
            <person name="Oh H.-M."/>
        </authorList>
    </citation>
    <scope>NUCLEOTIDE SEQUENCE [LARGE SCALE GENOMIC DNA]</scope>
    <source>
        <strain evidence="3">PAMC 26633</strain>
    </source>
</reference>
<accession>A0A226WZM5</accession>
<keyword evidence="1" id="KW-0472">Membrane</keyword>
<dbReference type="Proteomes" id="UP000214720">
    <property type="component" value="Unassembled WGS sequence"/>
</dbReference>
<dbReference type="InterPro" id="IPR052959">
    <property type="entry name" value="Inner_membrane_assoc"/>
</dbReference>
<name>A0A226WZM5_CABSO</name>